<dbReference type="InterPro" id="IPR046237">
    <property type="entry name" value="DUF6270"/>
</dbReference>
<dbReference type="STRING" id="1424334.W822_04175"/>
<dbReference type="Proteomes" id="UP000018733">
    <property type="component" value="Unassembled WGS sequence"/>
</dbReference>
<evidence type="ECO:0000313" key="2">
    <source>
        <dbReference type="Proteomes" id="UP000018733"/>
    </source>
</evidence>
<dbReference type="EMBL" id="AYXT01000001">
    <property type="protein sequence ID" value="ETF04719.1"/>
    <property type="molecule type" value="Genomic_DNA"/>
</dbReference>
<accession>V8R0C0</accession>
<dbReference type="PATRIC" id="fig|1424334.3.peg.839"/>
<proteinExistence type="predicted"/>
<dbReference type="OrthoDB" id="8421922at2"/>
<dbReference type="RefSeq" id="WP_024003901.1">
    <property type="nucleotide sequence ID" value="NZ_KI650979.1"/>
</dbReference>
<protein>
    <submittedName>
        <fullName evidence="1">Uncharacterized protein</fullName>
    </submittedName>
</protein>
<comment type="caution">
    <text evidence="1">The sequence shown here is derived from an EMBL/GenBank/DDBJ whole genome shotgun (WGS) entry which is preliminary data.</text>
</comment>
<dbReference type="AlphaFoldDB" id="V8R0C0"/>
<dbReference type="Pfam" id="PF19786">
    <property type="entry name" value="DUF6270"/>
    <property type="match status" value="1"/>
</dbReference>
<evidence type="ECO:0000313" key="1">
    <source>
        <dbReference type="EMBL" id="ETF04719.1"/>
    </source>
</evidence>
<reference evidence="1 2" key="1">
    <citation type="journal article" date="2014" name="Genome Announc.">
        <title>Draft Genome Sequence of Advenella kashmirensis Strain W13003, a Polycyclic Aromatic Hydrocarbon-Degrading Bacterium.</title>
        <authorList>
            <person name="Wang X."/>
            <person name="Jin D."/>
            <person name="Zhou L."/>
            <person name="Wu L."/>
            <person name="An W."/>
            <person name="Zhao L."/>
        </authorList>
    </citation>
    <scope>NUCLEOTIDE SEQUENCE [LARGE SCALE GENOMIC DNA]</scope>
    <source>
        <strain evidence="1 2">W13003</strain>
    </source>
</reference>
<sequence length="247" mass="28630">MEKAVLFDVFGGCTSRDLFNYPNSPGEVNEYFARTSLVSQYTAKIESLQNVSIDVITGFRKNTVLGDFTKRMHDYFKSDAPKADYFVMDLLVERLPILQYENGFVTNSLEFKQAKVELSDARQIDRTEHLQLFEQIVPRFVEDLTVYKKVFLNRSLFLKKYVDKENNVQSFKNIHYINRINDILQPLYDILEQKIANLEVFDLADVNAWEGHRWGLSAYHYEDKYYSGVNDKIRASIGSVGGQAGKM</sequence>
<gene>
    <name evidence="1" type="ORF">W822_04175</name>
</gene>
<dbReference type="HOGENOM" id="CLU_062376_1_0_4"/>
<organism evidence="1 2">
    <name type="scientific">Advenella kashmirensis W13003</name>
    <dbReference type="NCBI Taxonomy" id="1424334"/>
    <lineage>
        <taxon>Bacteria</taxon>
        <taxon>Pseudomonadati</taxon>
        <taxon>Pseudomonadota</taxon>
        <taxon>Betaproteobacteria</taxon>
        <taxon>Burkholderiales</taxon>
        <taxon>Alcaligenaceae</taxon>
    </lineage>
</organism>
<name>V8R0C0_9BURK</name>
<keyword evidence="2" id="KW-1185">Reference proteome</keyword>